<proteinExistence type="predicted"/>
<dbReference type="AlphaFoldDB" id="A0A562MZ13"/>
<dbReference type="Proteomes" id="UP000315908">
    <property type="component" value="Unassembled WGS sequence"/>
</dbReference>
<reference evidence="1 2" key="1">
    <citation type="journal article" date="2015" name="Stand. Genomic Sci.">
        <title>Genomic Encyclopedia of Bacterial and Archaeal Type Strains, Phase III: the genomes of soil and plant-associated and newly described type strains.</title>
        <authorList>
            <person name="Whitman W.B."/>
            <person name="Woyke T."/>
            <person name="Klenk H.P."/>
            <person name="Zhou Y."/>
            <person name="Lilburn T.G."/>
            <person name="Beck B.J."/>
            <person name="De Vos P."/>
            <person name="Vandamme P."/>
            <person name="Eisen J.A."/>
            <person name="Garrity G."/>
            <person name="Hugenholtz P."/>
            <person name="Kyrpides N.C."/>
        </authorList>
    </citation>
    <scope>NUCLEOTIDE SEQUENCE [LARGE SCALE GENOMIC DNA]</scope>
    <source>
        <strain evidence="1 2">CGMCC 1.6855</strain>
    </source>
</reference>
<evidence type="ECO:0000313" key="2">
    <source>
        <dbReference type="Proteomes" id="UP000315908"/>
    </source>
</evidence>
<accession>A0A562MZ13</accession>
<protein>
    <submittedName>
        <fullName evidence="1">Uncharacterized protein</fullName>
    </submittedName>
</protein>
<organism evidence="1 2">
    <name type="scientific">Sphingobacterium siyangense</name>
    <dbReference type="NCBI Taxonomy" id="459529"/>
    <lineage>
        <taxon>Bacteria</taxon>
        <taxon>Pseudomonadati</taxon>
        <taxon>Bacteroidota</taxon>
        <taxon>Sphingobacteriia</taxon>
        <taxon>Sphingobacteriales</taxon>
        <taxon>Sphingobacteriaceae</taxon>
        <taxon>Sphingobacterium</taxon>
    </lineage>
</organism>
<comment type="caution">
    <text evidence="1">The sequence shown here is derived from an EMBL/GenBank/DDBJ whole genome shotgun (WGS) entry which is preliminary data.</text>
</comment>
<evidence type="ECO:0000313" key="1">
    <source>
        <dbReference type="EMBL" id="TWI25123.1"/>
    </source>
</evidence>
<sequence length="64" mass="6997">MLLPDKIALILSGRSSRLLNSGVFNHIASWKLILFAIQGRTSTPHIDGLPRLHGAPVLIRFPLG</sequence>
<gene>
    <name evidence="1" type="ORF">IQ31_00715</name>
</gene>
<dbReference type="EMBL" id="VLKR01000002">
    <property type="protein sequence ID" value="TWI25123.1"/>
    <property type="molecule type" value="Genomic_DNA"/>
</dbReference>
<name>A0A562MZ13_9SPHI</name>